<dbReference type="STRING" id="33968.BMS77_06855"/>
<comment type="caution">
    <text evidence="2">The sequence shown here is derived from an EMBL/GenBank/DDBJ whole genome shotgun (WGS) entry which is preliminary data.</text>
</comment>
<reference evidence="2 3" key="1">
    <citation type="journal article" date="2017" name="Front. Microbiol.">
        <title>Genomic Characterization of Dairy Associated Leuconostoc Species and Diversity of Leuconostocs in Undefined Mixed Mesophilic Starter Cultures.</title>
        <authorList>
            <person name="Frantzen C.A."/>
            <person name="Kot W."/>
            <person name="Pedersen T.B."/>
            <person name="Ardo Y.M."/>
            <person name="Broadbent J.R."/>
            <person name="Neve H."/>
            <person name="Hansen L.H."/>
            <person name="Dal Bello F."/>
            <person name="Ostlie H.M."/>
            <person name="Kleppen H.P."/>
            <person name="Vogensen F.K."/>
            <person name="Holo H."/>
        </authorList>
    </citation>
    <scope>NUCLEOTIDE SEQUENCE [LARGE SCALE GENOMIC DNA]</scope>
    <source>
        <strain evidence="2 3">LMGCF08</strain>
    </source>
</reference>
<dbReference type="AlphaFoldDB" id="A0A1X0VBL1"/>
<sequence>MLLWKKFEFDYYDWAEFEQFLDQLPDKDAAKLIATIQNIENNGLLVAERQLWVKKLENNLYEIRSKRSSNIQRALYFQVKGSQYIITNAFTKKTQKTPENEKKIARNRRSQYLNKEENQ</sequence>
<dbReference type="InterPro" id="IPR009241">
    <property type="entry name" value="HigB-like"/>
</dbReference>
<proteinExistence type="predicted"/>
<evidence type="ECO:0000256" key="1">
    <source>
        <dbReference type="SAM" id="MobiDB-lite"/>
    </source>
</evidence>
<feature type="region of interest" description="Disordered" evidence="1">
    <location>
        <begin position="96"/>
        <end position="119"/>
    </location>
</feature>
<protein>
    <submittedName>
        <fullName evidence="2">Addiction module toxin RelE</fullName>
    </submittedName>
</protein>
<dbReference type="RefSeq" id="WP_031296147.1">
    <property type="nucleotide sequence ID" value="NZ_MPLS01000066.1"/>
</dbReference>
<gene>
    <name evidence="2" type="ORF">BMR96_09485</name>
</gene>
<organism evidence="2 3">
    <name type="scientific">Leuconostoc pseudomesenteroides</name>
    <dbReference type="NCBI Taxonomy" id="33968"/>
    <lineage>
        <taxon>Bacteria</taxon>
        <taxon>Bacillati</taxon>
        <taxon>Bacillota</taxon>
        <taxon>Bacilli</taxon>
        <taxon>Lactobacillales</taxon>
        <taxon>Lactobacillaceae</taxon>
        <taxon>Leuconostoc</taxon>
    </lineage>
</organism>
<evidence type="ECO:0000313" key="3">
    <source>
        <dbReference type="Proteomes" id="UP000192288"/>
    </source>
</evidence>
<name>A0A1X0VBL1_LEUPS</name>
<dbReference type="EMBL" id="MPLS01000066">
    <property type="protein sequence ID" value="ORI97024.1"/>
    <property type="molecule type" value="Genomic_DNA"/>
</dbReference>
<dbReference type="Proteomes" id="UP000192288">
    <property type="component" value="Unassembled WGS sequence"/>
</dbReference>
<accession>A0A1X0VBL1</accession>
<dbReference type="eggNOG" id="COG4679">
    <property type="taxonomic scope" value="Bacteria"/>
</dbReference>
<dbReference type="Pfam" id="PF05973">
    <property type="entry name" value="Gp49"/>
    <property type="match status" value="1"/>
</dbReference>
<evidence type="ECO:0000313" key="2">
    <source>
        <dbReference type="EMBL" id="ORI97024.1"/>
    </source>
</evidence>